<dbReference type="Proteomes" id="UP000789366">
    <property type="component" value="Unassembled WGS sequence"/>
</dbReference>
<accession>A0ACA9RMY1</accession>
<sequence length="96" mass="11701">ISSMKRHYANKHKNEYQEIERKNNERKIERKIKRRNRSSKISKDEKKKKNSIIINYTDNNQLKEGKYSRVILENVVIENISFLKQRIEFKSIDFTT</sequence>
<organism evidence="1 2">
    <name type="scientific">Cetraspora pellucida</name>
    <dbReference type="NCBI Taxonomy" id="1433469"/>
    <lineage>
        <taxon>Eukaryota</taxon>
        <taxon>Fungi</taxon>
        <taxon>Fungi incertae sedis</taxon>
        <taxon>Mucoromycota</taxon>
        <taxon>Glomeromycotina</taxon>
        <taxon>Glomeromycetes</taxon>
        <taxon>Diversisporales</taxon>
        <taxon>Gigasporaceae</taxon>
        <taxon>Cetraspora</taxon>
    </lineage>
</organism>
<reference evidence="1" key="1">
    <citation type="submission" date="2021-06" db="EMBL/GenBank/DDBJ databases">
        <authorList>
            <person name="Kallberg Y."/>
            <person name="Tangrot J."/>
            <person name="Rosling A."/>
        </authorList>
    </citation>
    <scope>NUCLEOTIDE SEQUENCE</scope>
    <source>
        <strain evidence="1">28 12/20/2015</strain>
    </source>
</reference>
<evidence type="ECO:0000313" key="2">
    <source>
        <dbReference type="Proteomes" id="UP000789366"/>
    </source>
</evidence>
<gene>
    <name evidence="1" type="ORF">SPELUC_LOCUS17994</name>
</gene>
<keyword evidence="2" id="KW-1185">Reference proteome</keyword>
<proteinExistence type="predicted"/>
<comment type="caution">
    <text evidence="1">The sequence shown here is derived from an EMBL/GenBank/DDBJ whole genome shotgun (WGS) entry which is preliminary data.</text>
</comment>
<protein>
    <submittedName>
        <fullName evidence="1">8552_t:CDS:1</fullName>
    </submittedName>
</protein>
<name>A0ACA9RMY1_9GLOM</name>
<dbReference type="EMBL" id="CAJVPW010079050">
    <property type="protein sequence ID" value="CAG8800109.1"/>
    <property type="molecule type" value="Genomic_DNA"/>
</dbReference>
<feature type="non-terminal residue" evidence="1">
    <location>
        <position position="1"/>
    </location>
</feature>
<evidence type="ECO:0000313" key="1">
    <source>
        <dbReference type="EMBL" id="CAG8800109.1"/>
    </source>
</evidence>